<dbReference type="eggNOG" id="COG1643">
    <property type="taxonomic scope" value="Bacteria"/>
</dbReference>
<feature type="domain" description="DNA2/NAM7 helicase-like C-terminal" evidence="2">
    <location>
        <begin position="993"/>
        <end position="1162"/>
    </location>
</feature>
<sequence>MNESVFQTYLNRLTDLSSKNKSLYLPKTLNSGLIDLQSLDFLNGEPAFSLIESLLSGKKKIAVIPTVDPRMALVNQLSKTLSRVEFRNQLTLEETGDHSLNLAWPYLEGKMINGQVLRAPVLMRQVSLLKEKDTWYLSASASWQWNQAFLLAYSKAYQENLPIELLENELEMLPKEPTEFRIGLAKILEKHFKIQLSSSLFENRVLTFPTSQKSIDEGKFQDGKISLKTYAVLGQFSQKGSFLLREYDYLLEHFSDLTLEELFQSKYAREAYGNVPPENRLFPVFPLDASQESVLHAVRQGKSLVVEGPPGTGKSQLIANLVSDFIARGKKVLVVSQKRAALDVVYNRLESVGFGEFLALVHDFKTDRKDLFKKIKSQIESIEKYQEINRGIDSIFLEREISNHSKTIQLLSEKGEELRTALRDTDLAGLPIKAMYLQMTGLNNPTLNASEFLHLNWGQLNEFKKEFELYRDFQYKFKDSFWEKRLSFSHFHPEHFSSIQNVIEEVVAFEKVKKEEGLGGEVIDRMESGIVHGKVYSAQILQAKTRLESLKNSSLALEIAFSSQTKHYLNEVQVVLNSARSVINQNHFGHPASLEGLEEEFQTLESKMGSWLNRVLLPFKSKEFPLVKAWFDTYGIKFNSDNLALASEDFWNLKKWEKEIQKLPKLGTLQPDVLDLEKTLEEIEEVLEWERLLANIPDFVNLLDFSKKPRLFIHQCGFVFKHFQDFERKVVSWKHYLSASQIEGLLFDQVQVETSNLNQLFTDLQAFDGFLDSWDPSKKLLAEKVEEEFHSNSTEEQLQVIEDSWYLTWISEIEKRFPVLAEAGSLKISKEMDSLKTSILEKRQISKDFALLRLREQMNSELVFNRLGNRVTYRELLHQVSKKRQKWPIRKLVEELGEEVFKLMPCWLASPETVSALFPISEKFDLVIFDEASQCQVERGLPAMWRGEQVVVVGDSKQLRPSDFYQMKWEADEEGVEYESESLLELAGYFFEKRQLNGHYRSSDPALIHFSNAHFYDEKLEVLPDYQTVKKGDPAITWRKVEGVWENQTNLMEGEAVLEIVQKIRNAAAHDTIGIVTGNYFQMEMIGEMLWEAGYQEESIKVRNIENVQGDEFDQVILSLGYGPNREGKLMTNFGLLGKSGGVNRLNVAISRARKVMHVVSSLEAMDFRPKQLENPGLKMYSKYLAFAKEQSAGTKIVYAELPATGYELSWSLKNKLLKANSTYSKDIPSTVMDLIQLNENGENTAILTDDQRFFNAPTAKAALAYHPIILEQKGWNWEWKWSRSYLVE</sequence>
<feature type="domain" description="DNA2/NAM7 helicase helicase" evidence="1">
    <location>
        <begin position="827"/>
        <end position="961"/>
    </location>
</feature>
<dbReference type="GO" id="GO:0004386">
    <property type="term" value="F:helicase activity"/>
    <property type="evidence" value="ECO:0007669"/>
    <property type="project" value="UniProtKB-KW"/>
</dbReference>
<dbReference type="EMBL" id="AAXU02000001">
    <property type="protein sequence ID" value="EAZ80048.1"/>
    <property type="molecule type" value="Genomic_DNA"/>
</dbReference>
<dbReference type="PANTHER" id="PTHR10887">
    <property type="entry name" value="DNA2/NAM7 HELICASE FAMILY"/>
    <property type="match status" value="1"/>
</dbReference>
<keyword evidence="3" id="KW-0347">Helicase</keyword>
<gene>
    <name evidence="3" type="ORF">ALPR1_15504</name>
</gene>
<dbReference type="Proteomes" id="UP000003919">
    <property type="component" value="Unassembled WGS sequence"/>
</dbReference>
<dbReference type="Pfam" id="PF13086">
    <property type="entry name" value="AAA_11"/>
    <property type="match status" value="2"/>
</dbReference>
<organism evidence="3 4">
    <name type="scientific">Algoriphagus machipongonensis</name>
    <dbReference type="NCBI Taxonomy" id="388413"/>
    <lineage>
        <taxon>Bacteria</taxon>
        <taxon>Pseudomonadati</taxon>
        <taxon>Bacteroidota</taxon>
        <taxon>Cytophagia</taxon>
        <taxon>Cytophagales</taxon>
        <taxon>Cyclobacteriaceae</taxon>
        <taxon>Algoriphagus</taxon>
    </lineage>
</organism>
<dbReference type="InterPro" id="IPR041677">
    <property type="entry name" value="DNA2/NAM7_AAA_11"/>
</dbReference>
<protein>
    <submittedName>
        <fullName evidence="3">Superfamily I DNA helicase</fullName>
    </submittedName>
</protein>
<proteinExistence type="predicted"/>
<dbReference type="Gene3D" id="3.40.50.300">
    <property type="entry name" value="P-loop containing nucleotide triphosphate hydrolases"/>
    <property type="match status" value="3"/>
</dbReference>
<evidence type="ECO:0000259" key="1">
    <source>
        <dbReference type="Pfam" id="PF13086"/>
    </source>
</evidence>
<dbReference type="InterPro" id="IPR041679">
    <property type="entry name" value="DNA2/NAM7-like_C"/>
</dbReference>
<evidence type="ECO:0000313" key="3">
    <source>
        <dbReference type="EMBL" id="EAZ80048.1"/>
    </source>
</evidence>
<dbReference type="Pfam" id="PF13087">
    <property type="entry name" value="AAA_12"/>
    <property type="match status" value="1"/>
</dbReference>
<dbReference type="OrthoDB" id="9757917at2"/>
<dbReference type="STRING" id="388413.ALPR1_15504"/>
<keyword evidence="4" id="KW-1185">Reference proteome</keyword>
<dbReference type="PANTHER" id="PTHR10887:SF495">
    <property type="entry name" value="HELICASE SENATAXIN ISOFORM X1-RELATED"/>
    <property type="match status" value="1"/>
</dbReference>
<evidence type="ECO:0000313" key="4">
    <source>
        <dbReference type="Proteomes" id="UP000003919"/>
    </source>
</evidence>
<dbReference type="CDD" id="cd18808">
    <property type="entry name" value="SF1_C_Upf1"/>
    <property type="match status" value="1"/>
</dbReference>
<evidence type="ECO:0000259" key="2">
    <source>
        <dbReference type="Pfam" id="PF13087"/>
    </source>
</evidence>
<keyword evidence="3" id="KW-0547">Nucleotide-binding</keyword>
<keyword evidence="3" id="KW-0067">ATP-binding</keyword>
<keyword evidence="3" id="KW-0378">Hydrolase</keyword>
<comment type="caution">
    <text evidence="3">The sequence shown here is derived from an EMBL/GenBank/DDBJ whole genome shotgun (WGS) entry which is preliminary data.</text>
</comment>
<name>A3I0Q2_9BACT</name>
<reference evidence="3 4" key="1">
    <citation type="journal article" date="2011" name="J. Bacteriol.">
        <title>Complete genome sequence of Algoriphagus sp. PR1, bacterial prey of a colony-forming choanoflagellate.</title>
        <authorList>
            <person name="Alegado R.A."/>
            <person name="Ferriera S."/>
            <person name="Nusbaum C."/>
            <person name="Young S.K."/>
            <person name="Zeng Q."/>
            <person name="Imamovic A."/>
            <person name="Fairclough S.R."/>
            <person name="King N."/>
        </authorList>
    </citation>
    <scope>NUCLEOTIDE SEQUENCE [LARGE SCALE GENOMIC DNA]</scope>
    <source>
        <strain evidence="3 4">PR1</strain>
    </source>
</reference>
<dbReference type="SUPFAM" id="SSF52540">
    <property type="entry name" value="P-loop containing nucleoside triphosphate hydrolases"/>
    <property type="match status" value="1"/>
</dbReference>
<dbReference type="InterPro" id="IPR027417">
    <property type="entry name" value="P-loop_NTPase"/>
</dbReference>
<dbReference type="eggNOG" id="COG1112">
    <property type="taxonomic scope" value="Bacteria"/>
</dbReference>
<dbReference type="InterPro" id="IPR045055">
    <property type="entry name" value="DNA2/NAM7-like"/>
</dbReference>
<dbReference type="InterPro" id="IPR047187">
    <property type="entry name" value="SF1_C_Upf1"/>
</dbReference>
<feature type="domain" description="DNA2/NAM7 helicase helicase" evidence="1">
    <location>
        <begin position="288"/>
        <end position="424"/>
    </location>
</feature>
<dbReference type="RefSeq" id="WP_008201863.1">
    <property type="nucleotide sequence ID" value="NZ_CM001023.1"/>
</dbReference>
<accession>A3I0Q2</accession>
<dbReference type="HOGENOM" id="CLU_000788_4_0_10"/>